<dbReference type="PROSITE" id="PS50985">
    <property type="entry name" value="GRAS"/>
    <property type="match status" value="1"/>
</dbReference>
<dbReference type="EMBL" id="JAAGAX010000006">
    <property type="protein sequence ID" value="KAF2311824.1"/>
    <property type="molecule type" value="Genomic_DNA"/>
</dbReference>
<evidence type="ECO:0000256" key="4">
    <source>
        <dbReference type="ARBA" id="ARBA00023242"/>
    </source>
</evidence>
<evidence type="ECO:0000256" key="5">
    <source>
        <dbReference type="PROSITE-ProRule" id="PRU01191"/>
    </source>
</evidence>
<comment type="similarity">
    <text evidence="5">Belongs to the GRAS family.</text>
</comment>
<reference evidence="7 8" key="1">
    <citation type="journal article" date="2020" name="Mol. Plant">
        <title>The Chromosome-Based Rubber Tree Genome Provides New Insights into Spurge Genome Evolution and Rubber Biosynthesis.</title>
        <authorList>
            <person name="Liu J."/>
            <person name="Shi C."/>
            <person name="Shi C.C."/>
            <person name="Li W."/>
            <person name="Zhang Q.J."/>
            <person name="Zhang Y."/>
            <person name="Li K."/>
            <person name="Lu H.F."/>
            <person name="Shi C."/>
            <person name="Zhu S.T."/>
            <person name="Xiao Z.Y."/>
            <person name="Nan H."/>
            <person name="Yue Y."/>
            <person name="Zhu X.G."/>
            <person name="Wu Y."/>
            <person name="Hong X.N."/>
            <person name="Fan G.Y."/>
            <person name="Tong Y."/>
            <person name="Zhang D."/>
            <person name="Mao C.L."/>
            <person name="Liu Y.L."/>
            <person name="Hao S.J."/>
            <person name="Liu W.Q."/>
            <person name="Lv M.Q."/>
            <person name="Zhang H.B."/>
            <person name="Liu Y."/>
            <person name="Hu-Tang G.R."/>
            <person name="Wang J.P."/>
            <person name="Wang J.H."/>
            <person name="Sun Y.H."/>
            <person name="Ni S.B."/>
            <person name="Chen W.B."/>
            <person name="Zhang X.C."/>
            <person name="Jiao Y.N."/>
            <person name="Eichler E.E."/>
            <person name="Li G.H."/>
            <person name="Liu X."/>
            <person name="Gao L.Z."/>
        </authorList>
    </citation>
    <scope>NUCLEOTIDE SEQUENCE [LARGE SCALE GENOMIC DNA]</scope>
    <source>
        <strain evidence="8">cv. GT1</strain>
        <tissue evidence="7">Leaf</tissue>
    </source>
</reference>
<keyword evidence="3" id="KW-0804">Transcription</keyword>
<feature type="region of interest" description="Leucine repeat II (LRII)" evidence="5">
    <location>
        <begin position="357"/>
        <end position="389"/>
    </location>
</feature>
<comment type="caution">
    <text evidence="7">The sequence shown here is derived from an EMBL/GenBank/DDBJ whole genome shotgun (WGS) entry which is preliminary data.</text>
</comment>
<proteinExistence type="inferred from homology"/>
<keyword evidence="8" id="KW-1185">Reference proteome</keyword>
<dbReference type="GO" id="GO:0005634">
    <property type="term" value="C:nucleus"/>
    <property type="evidence" value="ECO:0007669"/>
    <property type="project" value="UniProtKB-SubCell"/>
</dbReference>
<organism evidence="7 8">
    <name type="scientific">Hevea brasiliensis</name>
    <name type="common">Para rubber tree</name>
    <name type="synonym">Siphonia brasiliensis</name>
    <dbReference type="NCBI Taxonomy" id="3981"/>
    <lineage>
        <taxon>Eukaryota</taxon>
        <taxon>Viridiplantae</taxon>
        <taxon>Streptophyta</taxon>
        <taxon>Embryophyta</taxon>
        <taxon>Tracheophyta</taxon>
        <taxon>Spermatophyta</taxon>
        <taxon>Magnoliopsida</taxon>
        <taxon>eudicotyledons</taxon>
        <taxon>Gunneridae</taxon>
        <taxon>Pentapetalae</taxon>
        <taxon>rosids</taxon>
        <taxon>fabids</taxon>
        <taxon>Malpighiales</taxon>
        <taxon>Euphorbiaceae</taxon>
        <taxon>Crotonoideae</taxon>
        <taxon>Micrandreae</taxon>
        <taxon>Hevea</taxon>
    </lineage>
</organism>
<dbReference type="AlphaFoldDB" id="A0A6A6MEY5"/>
<protein>
    <submittedName>
        <fullName evidence="7">Uncharacterized protein</fullName>
    </submittedName>
</protein>
<feature type="region of interest" description="SAW" evidence="5">
    <location>
        <begin position="495"/>
        <end position="570"/>
    </location>
</feature>
<evidence type="ECO:0000313" key="7">
    <source>
        <dbReference type="EMBL" id="KAF2311824.1"/>
    </source>
</evidence>
<comment type="subcellular location">
    <subcellularLocation>
        <location evidence="1">Nucleus</location>
    </subcellularLocation>
</comment>
<dbReference type="Proteomes" id="UP000467840">
    <property type="component" value="Chromosome 14"/>
</dbReference>
<dbReference type="Pfam" id="PF03514">
    <property type="entry name" value="GRAS"/>
    <property type="match status" value="2"/>
</dbReference>
<evidence type="ECO:0000256" key="1">
    <source>
        <dbReference type="ARBA" id="ARBA00004123"/>
    </source>
</evidence>
<name>A0A6A6MEY5_HEVBR</name>
<sequence>MDTLLQEFPNSMNRFKLGNKFDHFPISFSPNSNLLRGHELNNNLSIPYSPSPSFDPQPPNDFTSSSSSSLSSEGHDPNNNVVLKYISDMLMEEDLEGKTCMLQDCLALQAAEKSFYDVLGQEYPHSLDHCSQNVESPVDNSPWSSSVDSSKTYPAAVNTSVEKSNWIFDQGIQSSLIDSPESALGGPDFHKSEQSEMFDRVLLCSNENNESETCAVHEKSQNGASRKDLMVERAGRRQANKGEVVDLPTLLNQCAQAVAVSDQRTAAELLRQIGQHSSVYGDGNQRLAYYFSKASRHVWLAEKATRLHIIDFGILYGFQWPCLIQRLSERPGGPPKLRITGIELPQPGFRPAERVEETGRRLQRYCERFNVPFEYNVIAQKWETIKYEDLNVDRDEMTVVNCLYRLRNLPDDTVVANSARDAVLKLIRSIRPDFFIHGVVNGTYNAPFFVTRFREALFHFSSMFDMFEVNISREDEQRMLYEKEVFGRDIMNVIACEGTERVERPETHKQWQVRNIRAGFRQLLLDQEILKKVRSTVRSEYHKDFVVDEDGRWMLQGWKGRIIYALSVWKPVQE</sequence>
<gene>
    <name evidence="7" type="ORF">GH714_026935</name>
</gene>
<keyword evidence="2" id="KW-0805">Transcription regulation</keyword>
<evidence type="ECO:0000313" key="8">
    <source>
        <dbReference type="Proteomes" id="UP000467840"/>
    </source>
</evidence>
<keyword evidence="4" id="KW-0539">Nucleus</keyword>
<feature type="short sequence motif" description="VHIID" evidence="5">
    <location>
        <begin position="307"/>
        <end position="311"/>
    </location>
</feature>
<comment type="caution">
    <text evidence="5">Lacks conserved residue(s) required for the propagation of feature annotation.</text>
</comment>
<accession>A0A6A6MEY5</accession>
<evidence type="ECO:0000256" key="2">
    <source>
        <dbReference type="ARBA" id="ARBA00023015"/>
    </source>
</evidence>
<evidence type="ECO:0000256" key="3">
    <source>
        <dbReference type="ARBA" id="ARBA00023163"/>
    </source>
</evidence>
<dbReference type="InterPro" id="IPR005202">
    <property type="entry name" value="TF_GRAS"/>
</dbReference>
<dbReference type="PANTHER" id="PTHR31636">
    <property type="entry name" value="OSJNBA0084A10.13 PROTEIN-RELATED"/>
    <property type="match status" value="1"/>
</dbReference>
<feature type="region of interest" description="Disordered" evidence="6">
    <location>
        <begin position="46"/>
        <end position="76"/>
    </location>
</feature>
<feature type="compositionally biased region" description="Pro residues" evidence="6">
    <location>
        <begin position="49"/>
        <end position="59"/>
    </location>
</feature>
<evidence type="ECO:0000256" key="6">
    <source>
        <dbReference type="SAM" id="MobiDB-lite"/>
    </source>
</evidence>